<keyword evidence="10" id="KW-1185">Reference proteome</keyword>
<dbReference type="PRINTS" id="PR00105">
    <property type="entry name" value="C5METTRFRASE"/>
</dbReference>
<evidence type="ECO:0000256" key="2">
    <source>
        <dbReference type="ARBA" id="ARBA00022603"/>
    </source>
</evidence>
<keyword evidence="3 7" id="KW-0808">Transferase</keyword>
<dbReference type="GO" id="GO:0032259">
    <property type="term" value="P:methylation"/>
    <property type="evidence" value="ECO:0007669"/>
    <property type="project" value="UniProtKB-KW"/>
</dbReference>
<dbReference type="GO" id="GO:0044027">
    <property type="term" value="P:negative regulation of gene expression via chromosomal CpG island methylation"/>
    <property type="evidence" value="ECO:0007669"/>
    <property type="project" value="TreeGrafter"/>
</dbReference>
<evidence type="ECO:0000256" key="6">
    <source>
        <dbReference type="ARBA" id="ARBA00047422"/>
    </source>
</evidence>
<dbReference type="PROSITE" id="PS51679">
    <property type="entry name" value="SAM_MT_C5"/>
    <property type="match status" value="1"/>
</dbReference>
<keyword evidence="2 7" id="KW-0489">Methyltransferase</keyword>
<accession>A0A1V3J1N9</accession>
<dbReference type="STRING" id="1908264.BKK54_10375"/>
<dbReference type="InterPro" id="IPR031303">
    <property type="entry name" value="C5_meth_CS"/>
</dbReference>
<evidence type="ECO:0000256" key="7">
    <source>
        <dbReference type="PROSITE-ProRule" id="PRU01016"/>
    </source>
</evidence>
<evidence type="ECO:0000256" key="1">
    <source>
        <dbReference type="ARBA" id="ARBA00011975"/>
    </source>
</evidence>
<dbReference type="InterPro" id="IPR029063">
    <property type="entry name" value="SAM-dependent_MTases_sf"/>
</dbReference>
<comment type="catalytic activity">
    <reaction evidence="6">
        <text>a 2'-deoxycytidine in DNA + S-adenosyl-L-methionine = a 5-methyl-2'-deoxycytidine in DNA + S-adenosyl-L-homocysteine + H(+)</text>
        <dbReference type="Rhea" id="RHEA:13681"/>
        <dbReference type="Rhea" id="RHEA-COMP:11369"/>
        <dbReference type="Rhea" id="RHEA-COMP:11370"/>
        <dbReference type="ChEBI" id="CHEBI:15378"/>
        <dbReference type="ChEBI" id="CHEBI:57856"/>
        <dbReference type="ChEBI" id="CHEBI:59789"/>
        <dbReference type="ChEBI" id="CHEBI:85452"/>
        <dbReference type="ChEBI" id="CHEBI:85454"/>
        <dbReference type="EC" id="2.1.1.37"/>
    </reaction>
</comment>
<dbReference type="RefSeq" id="WP_077543025.1">
    <property type="nucleotide sequence ID" value="NZ_MLHN01000025.1"/>
</dbReference>
<dbReference type="EMBL" id="MLHN01000025">
    <property type="protein sequence ID" value="OOF48709.1"/>
    <property type="molecule type" value="Genomic_DNA"/>
</dbReference>
<dbReference type="Gene3D" id="3.90.120.10">
    <property type="entry name" value="DNA Methylase, subunit A, domain 2"/>
    <property type="match status" value="1"/>
</dbReference>
<protein>
    <recommendedName>
        <fullName evidence="1">DNA (cytosine-5-)-methyltransferase</fullName>
        <ecNumber evidence="1">2.1.1.37</ecNumber>
    </recommendedName>
</protein>
<reference evidence="9 10" key="1">
    <citation type="submission" date="2016-10" db="EMBL/GenBank/DDBJ databases">
        <title>Rodentibacter gen. nov. and new species.</title>
        <authorList>
            <person name="Christensen H."/>
        </authorList>
    </citation>
    <scope>NUCLEOTIDE SEQUENCE [LARGE SCALE GENOMIC DNA]</scope>
    <source>
        <strain evidence="10">ppn416</strain>
    </source>
</reference>
<dbReference type="InterPro" id="IPR001525">
    <property type="entry name" value="C5_MeTfrase"/>
</dbReference>
<name>A0A1V3J1N9_9PAST</name>
<evidence type="ECO:0000256" key="8">
    <source>
        <dbReference type="RuleBase" id="RU000416"/>
    </source>
</evidence>
<keyword evidence="5" id="KW-0680">Restriction system</keyword>
<sequence>MNLKKNIKVFDFFSGCGGTSQGFKQAGLDVVFGLDFDKEAANTFKLNFPDAYFINEDISALQTDTIKDIFDKILKEKESGCYTLFSGCAPCQPFSRQNNKKTNSDSRRYLLAEFGRFVKAYIPDFIFVENVPGMQQIKKGYDTPFFSFLELLDELGYQYSYGIVSALWFGVPQDRKRLILLASKHTKISLPAIDNDGVVKPYSTVRDWIYGLPEISHGQEHPSIPDHKSASLNELSLLRIQHTPEGGNRLNWPDYLQLKCHQNHLGHKDVYGRLAWDKPSSVLTTRCTSYSNGRFGHPTQNRAISLREAALLQTFPMDYKFSGNFNSKARQIGNAVPPLMAEAMGKYVMSLIS</sequence>
<evidence type="ECO:0000313" key="9">
    <source>
        <dbReference type="EMBL" id="OOF48709.1"/>
    </source>
</evidence>
<dbReference type="GO" id="GO:0009307">
    <property type="term" value="P:DNA restriction-modification system"/>
    <property type="evidence" value="ECO:0007669"/>
    <property type="project" value="UniProtKB-KW"/>
</dbReference>
<feature type="active site" evidence="7">
    <location>
        <position position="91"/>
    </location>
</feature>
<dbReference type="Pfam" id="PF00145">
    <property type="entry name" value="DNA_methylase"/>
    <property type="match status" value="1"/>
</dbReference>
<proteinExistence type="inferred from homology"/>
<dbReference type="AlphaFoldDB" id="A0A1V3J1N9"/>
<comment type="caution">
    <text evidence="9">The sequence shown here is derived from an EMBL/GenBank/DDBJ whole genome shotgun (WGS) entry which is preliminary data.</text>
</comment>
<evidence type="ECO:0000256" key="4">
    <source>
        <dbReference type="ARBA" id="ARBA00022691"/>
    </source>
</evidence>
<dbReference type="Proteomes" id="UP000188481">
    <property type="component" value="Unassembled WGS sequence"/>
</dbReference>
<organism evidence="9 10">
    <name type="scientific">Rodentibacter genomosp. 1</name>
    <dbReference type="NCBI Taxonomy" id="1908264"/>
    <lineage>
        <taxon>Bacteria</taxon>
        <taxon>Pseudomonadati</taxon>
        <taxon>Pseudomonadota</taxon>
        <taxon>Gammaproteobacteria</taxon>
        <taxon>Pasteurellales</taxon>
        <taxon>Pasteurellaceae</taxon>
        <taxon>Rodentibacter</taxon>
    </lineage>
</organism>
<dbReference type="NCBIfam" id="TIGR00675">
    <property type="entry name" value="dcm"/>
    <property type="match status" value="1"/>
</dbReference>
<dbReference type="InterPro" id="IPR050390">
    <property type="entry name" value="C5-Methyltransferase"/>
</dbReference>
<dbReference type="EC" id="2.1.1.37" evidence="1"/>
<comment type="similarity">
    <text evidence="7 8">Belongs to the class I-like SAM-binding methyltransferase superfamily. C5-methyltransferase family.</text>
</comment>
<evidence type="ECO:0000313" key="10">
    <source>
        <dbReference type="Proteomes" id="UP000188481"/>
    </source>
</evidence>
<evidence type="ECO:0000256" key="5">
    <source>
        <dbReference type="ARBA" id="ARBA00022747"/>
    </source>
</evidence>
<dbReference type="PANTHER" id="PTHR10629:SF52">
    <property type="entry name" value="DNA (CYTOSINE-5)-METHYLTRANSFERASE 1"/>
    <property type="match status" value="1"/>
</dbReference>
<dbReference type="Gene3D" id="3.40.50.150">
    <property type="entry name" value="Vaccinia Virus protein VP39"/>
    <property type="match status" value="1"/>
</dbReference>
<dbReference type="PANTHER" id="PTHR10629">
    <property type="entry name" value="CYTOSINE-SPECIFIC METHYLTRANSFERASE"/>
    <property type="match status" value="1"/>
</dbReference>
<dbReference type="SUPFAM" id="SSF53335">
    <property type="entry name" value="S-adenosyl-L-methionine-dependent methyltransferases"/>
    <property type="match status" value="1"/>
</dbReference>
<dbReference type="PROSITE" id="PS00095">
    <property type="entry name" value="C5_MTASE_2"/>
    <property type="match status" value="1"/>
</dbReference>
<dbReference type="GO" id="GO:0003886">
    <property type="term" value="F:DNA (cytosine-5-)-methyltransferase activity"/>
    <property type="evidence" value="ECO:0007669"/>
    <property type="project" value="UniProtKB-EC"/>
</dbReference>
<evidence type="ECO:0000256" key="3">
    <source>
        <dbReference type="ARBA" id="ARBA00022679"/>
    </source>
</evidence>
<keyword evidence="4 7" id="KW-0949">S-adenosyl-L-methionine</keyword>
<dbReference type="GO" id="GO:0003677">
    <property type="term" value="F:DNA binding"/>
    <property type="evidence" value="ECO:0007669"/>
    <property type="project" value="TreeGrafter"/>
</dbReference>
<gene>
    <name evidence="9" type="ORF">BKK54_10375</name>
</gene>